<feature type="chain" id="PRO_5002476279" evidence="5">
    <location>
        <begin position="29"/>
        <end position="990"/>
    </location>
</feature>
<dbReference type="Gene3D" id="2.170.130.10">
    <property type="entry name" value="TonB-dependent receptor, plug domain"/>
    <property type="match status" value="1"/>
</dbReference>
<organism evidence="8 9">
    <name type="scientific">Pseudoalteromonas rubra</name>
    <dbReference type="NCBI Taxonomy" id="43658"/>
    <lineage>
        <taxon>Bacteria</taxon>
        <taxon>Pseudomonadati</taxon>
        <taxon>Pseudomonadota</taxon>
        <taxon>Gammaproteobacteria</taxon>
        <taxon>Alteromonadales</taxon>
        <taxon>Pseudoalteromonadaceae</taxon>
        <taxon>Pseudoalteromonas</taxon>
    </lineage>
</organism>
<dbReference type="Gene3D" id="2.40.170.20">
    <property type="entry name" value="TonB-dependent receptor, beta-barrel domain"/>
    <property type="match status" value="1"/>
</dbReference>
<dbReference type="EMBL" id="JXYA01000010">
    <property type="protein sequence ID" value="KJZ11387.1"/>
    <property type="molecule type" value="Genomic_DNA"/>
</dbReference>
<dbReference type="Pfam" id="PF00593">
    <property type="entry name" value="TonB_dep_Rec_b-barrel"/>
    <property type="match status" value="1"/>
</dbReference>
<sequence length="990" mass="108235">MKHSNAAFRLSRISFAVTAAVISSTAFIAPVQAEQEESVEVIEVRGIRASTEKSLNTKRFADGVVDSITAEDIGKLPDVTIADSLQRVPGIQIRRSAGEGSTINVRGMPQVTTLLNGEQFLSAGSLTTVQPDFTDIPSSLVGAMDVMKSPTPTTLAGGVSGTVDLKTRKPFDLEEGFSGAALIEASRGSYSKETDPKTMIAAGYNAERFAVLATLTKDEVNLANYTYGSTNHGWGYAPQEAAGCWYCPDGDINGDGDTNDAEFTYVGYGMVNRFTERDRTGGSLSFQAQLNDNFELSADVFYTKMDDADRQRGLMADNAWGGHWDWQEQHDATERGKTADGYNLYTAQDITLHAPRVVAHSESHTNERESTNYNFELTYKGDGNFSGKMRLITADAERMHTENVAQGYMTSGLAHNLRRNEGNGPIAVNPGGYGPGTVPVRLNYQGDHPVLLPPSELQGEVFGSNINRYSVVSTYSENNFNEDASLDIFRLDGEYIFEDMGPLTKMSFGARLGNRDVTREQYVLLAPFSNPVGEGSVDVMWKDQGLAAFDTDGSGGVPSASDGDLTMGYDTPYTFDKLPDGWVQQVSDFGPVNGGSYYFIDPRQLDDPFAFQDQLYPGNKKGGVPGSTYEVEEETQTLYWRGDFSSDLYTANVGFQYIKTDLEILQNVVGDSICVGCPGSVAADGGDINTNKSFNDFLPSLNLAVNLSDDLIFRSAWGKTMTRLDLGAIAGGLQVSRSRAGDDLAAREGISPDLLIATNASMQGNPELEPWRASNVDLALEWYFSPSALVSLGVFKIKLDSFIETSTWKMPLADADGVVRREVNVTGQVNGQGGTIEGAEFTYQQAFDFLPGFWSGFGAAFNYTYSDSESGRVDFYGDALPLEDNSKESGNAVLWYEKDGFQFRLAANHRSKRLAQVTTTGGMGDTAIWTEPTTYLDVSASYDVTDYLTVYMSGSNLTEEYESNYAQWKDNRISQNVYERRLTLGVRGRW</sequence>
<dbReference type="InterPro" id="IPR010104">
    <property type="entry name" value="TonB_rcpt_bac"/>
</dbReference>
<evidence type="ECO:0000259" key="6">
    <source>
        <dbReference type="Pfam" id="PF00593"/>
    </source>
</evidence>
<name>A0A0F4QXP7_9GAMM</name>
<evidence type="ECO:0000313" key="9">
    <source>
        <dbReference type="Proteomes" id="UP000033452"/>
    </source>
</evidence>
<keyword evidence="2 4" id="KW-0472">Membrane</keyword>
<evidence type="ECO:0000259" key="7">
    <source>
        <dbReference type="Pfam" id="PF07715"/>
    </source>
</evidence>
<dbReference type="NCBIfam" id="TIGR01782">
    <property type="entry name" value="TonB-Xanth-Caul"/>
    <property type="match status" value="1"/>
</dbReference>
<gene>
    <name evidence="8" type="ORF">TW77_05755</name>
</gene>
<evidence type="ECO:0000256" key="4">
    <source>
        <dbReference type="RuleBase" id="RU003357"/>
    </source>
</evidence>
<feature type="signal peptide" evidence="5">
    <location>
        <begin position="1"/>
        <end position="28"/>
    </location>
</feature>
<dbReference type="GO" id="GO:0009279">
    <property type="term" value="C:cell outer membrane"/>
    <property type="evidence" value="ECO:0007669"/>
    <property type="project" value="UniProtKB-SubCell"/>
</dbReference>
<dbReference type="OrthoDB" id="8727862at2"/>
<dbReference type="AlphaFoldDB" id="A0A0F4QXP7"/>
<keyword evidence="9" id="KW-1185">Reference proteome</keyword>
<dbReference type="InterPro" id="IPR012910">
    <property type="entry name" value="Plug_dom"/>
</dbReference>
<proteinExistence type="inferred from homology"/>
<dbReference type="PANTHER" id="PTHR40980">
    <property type="entry name" value="PLUG DOMAIN-CONTAINING PROTEIN"/>
    <property type="match status" value="1"/>
</dbReference>
<evidence type="ECO:0000256" key="1">
    <source>
        <dbReference type="ARBA" id="ARBA00004442"/>
    </source>
</evidence>
<protein>
    <submittedName>
        <fullName evidence="8">TonB-dependent receptor</fullName>
    </submittedName>
</protein>
<keyword evidence="3" id="KW-0998">Cell outer membrane</keyword>
<keyword evidence="8" id="KW-0675">Receptor</keyword>
<dbReference type="SUPFAM" id="SSF56935">
    <property type="entry name" value="Porins"/>
    <property type="match status" value="1"/>
</dbReference>
<evidence type="ECO:0000256" key="3">
    <source>
        <dbReference type="ARBA" id="ARBA00023237"/>
    </source>
</evidence>
<evidence type="ECO:0000256" key="2">
    <source>
        <dbReference type="ARBA" id="ARBA00023136"/>
    </source>
</evidence>
<dbReference type="RefSeq" id="WP_046004012.1">
    <property type="nucleotide sequence ID" value="NZ_JXYA01000010.1"/>
</dbReference>
<comment type="caution">
    <text evidence="8">The sequence shown here is derived from an EMBL/GenBank/DDBJ whole genome shotgun (WGS) entry which is preliminary data.</text>
</comment>
<comment type="subcellular location">
    <subcellularLocation>
        <location evidence="1 4">Cell outer membrane</location>
    </subcellularLocation>
</comment>
<dbReference type="Proteomes" id="UP000033452">
    <property type="component" value="Unassembled WGS sequence"/>
</dbReference>
<accession>A0A0F4QXP7</accession>
<dbReference type="PATRIC" id="fig|43658.5.peg.1201"/>
<feature type="domain" description="TonB-dependent receptor-like beta-barrel" evidence="6">
    <location>
        <begin position="570"/>
        <end position="957"/>
    </location>
</feature>
<evidence type="ECO:0000313" key="8">
    <source>
        <dbReference type="EMBL" id="KJZ11387.1"/>
    </source>
</evidence>
<feature type="domain" description="TonB-dependent receptor plug" evidence="7">
    <location>
        <begin position="59"/>
        <end position="157"/>
    </location>
</feature>
<comment type="similarity">
    <text evidence="4">Belongs to the TonB-dependent receptor family.</text>
</comment>
<evidence type="ECO:0000256" key="5">
    <source>
        <dbReference type="SAM" id="SignalP"/>
    </source>
</evidence>
<reference evidence="8 9" key="1">
    <citation type="journal article" date="2015" name="BMC Genomics">
        <title>Genome mining reveals unlocked bioactive potential of marine Gram-negative bacteria.</title>
        <authorList>
            <person name="Machado H."/>
            <person name="Sonnenschein E.C."/>
            <person name="Melchiorsen J."/>
            <person name="Gram L."/>
        </authorList>
    </citation>
    <scope>NUCLEOTIDE SEQUENCE [LARGE SCALE GENOMIC DNA]</scope>
    <source>
        <strain evidence="8 9">S2471</strain>
    </source>
</reference>
<dbReference type="Pfam" id="PF07715">
    <property type="entry name" value="Plug"/>
    <property type="match status" value="1"/>
</dbReference>
<dbReference type="InterPro" id="IPR036942">
    <property type="entry name" value="Beta-barrel_TonB_sf"/>
</dbReference>
<keyword evidence="4" id="KW-0798">TonB box</keyword>
<dbReference type="PANTHER" id="PTHR40980:SF3">
    <property type="entry name" value="TONB-DEPENDENT RECEPTOR-LIKE BETA-BARREL DOMAIN-CONTAINING PROTEIN"/>
    <property type="match status" value="1"/>
</dbReference>
<dbReference type="InterPro" id="IPR000531">
    <property type="entry name" value="Beta-barrel_TonB"/>
</dbReference>
<keyword evidence="5" id="KW-0732">Signal</keyword>
<dbReference type="InterPro" id="IPR037066">
    <property type="entry name" value="Plug_dom_sf"/>
</dbReference>